<proteinExistence type="predicted"/>
<feature type="compositionally biased region" description="Polar residues" evidence="1">
    <location>
        <begin position="29"/>
        <end position="46"/>
    </location>
</feature>
<organism evidence="2">
    <name type="scientific">Chlamydomonas leiostraca</name>
    <dbReference type="NCBI Taxonomy" id="1034604"/>
    <lineage>
        <taxon>Eukaryota</taxon>
        <taxon>Viridiplantae</taxon>
        <taxon>Chlorophyta</taxon>
        <taxon>core chlorophytes</taxon>
        <taxon>Chlorophyceae</taxon>
        <taxon>CS clade</taxon>
        <taxon>Chlamydomonadales</taxon>
        <taxon>Chlamydomonadaceae</taxon>
        <taxon>Chlamydomonas</taxon>
    </lineage>
</organism>
<feature type="compositionally biased region" description="Basic and acidic residues" evidence="1">
    <location>
        <begin position="50"/>
        <end position="71"/>
    </location>
</feature>
<dbReference type="AlphaFoldDB" id="A0A7S0RUY5"/>
<evidence type="ECO:0000256" key="1">
    <source>
        <dbReference type="SAM" id="MobiDB-lite"/>
    </source>
</evidence>
<gene>
    <name evidence="2" type="ORF">CLEI1391_LOCUS13944</name>
</gene>
<feature type="region of interest" description="Disordered" evidence="1">
    <location>
        <begin position="95"/>
        <end position="139"/>
    </location>
</feature>
<dbReference type="EMBL" id="HBFB01024840">
    <property type="protein sequence ID" value="CAD8688383.1"/>
    <property type="molecule type" value="Transcribed_RNA"/>
</dbReference>
<reference evidence="2" key="1">
    <citation type="submission" date="2021-01" db="EMBL/GenBank/DDBJ databases">
        <authorList>
            <person name="Corre E."/>
            <person name="Pelletier E."/>
            <person name="Niang G."/>
            <person name="Scheremetjew M."/>
            <person name="Finn R."/>
            <person name="Kale V."/>
            <person name="Holt S."/>
            <person name="Cochrane G."/>
            <person name="Meng A."/>
            <person name="Brown T."/>
            <person name="Cohen L."/>
        </authorList>
    </citation>
    <scope>NUCLEOTIDE SEQUENCE</scope>
    <source>
        <strain evidence="2">SAG 11-49</strain>
    </source>
</reference>
<evidence type="ECO:0000313" key="2">
    <source>
        <dbReference type="EMBL" id="CAD8688383.1"/>
    </source>
</evidence>
<protein>
    <submittedName>
        <fullName evidence="2">Uncharacterized protein</fullName>
    </submittedName>
</protein>
<feature type="region of interest" description="Disordered" evidence="1">
    <location>
        <begin position="23"/>
        <end position="72"/>
    </location>
</feature>
<name>A0A7S0RUY5_9CHLO</name>
<accession>A0A7S0RUY5</accession>
<sequence length="287" mass="30001">MSRAQNVVYLDGRLLDGSEPLCNGVANVTKPNQAGKPSNIQNQKSLSMAREARQRSGSESHGTKPSADERMPSAISGVSLAPLPDSEVCSYSAADPANAQHANRRRPPRVAIPHGPPGNLRPIGDVPKQSGPQQGGTQELRAEGRALTLAAAHDRAASDGGAPQSRGPSLSLNLANLSLYAEINGINDQDSICGTPPALPMDTIARVGEFDFRGPLGPLSPTPLSPSVLTVTKGNFNMFSPNTENDLWGHNPNLPDMRHVVTDCTSPPALVSCVSPPLPLSPPVSSA</sequence>